<evidence type="ECO:0000259" key="12">
    <source>
        <dbReference type="PROSITE" id="PS50885"/>
    </source>
</evidence>
<evidence type="ECO:0000313" key="13">
    <source>
        <dbReference type="EMBL" id="OUJ74582.1"/>
    </source>
</evidence>
<keyword evidence="10" id="KW-0472">Membrane</keyword>
<dbReference type="Gene3D" id="3.30.565.10">
    <property type="entry name" value="Histidine kinase-like ATPase, C-terminal domain"/>
    <property type="match status" value="1"/>
</dbReference>
<dbReference type="OrthoDB" id="594725at2"/>
<dbReference type="SMART" id="SM00388">
    <property type="entry name" value="HisKA"/>
    <property type="match status" value="1"/>
</dbReference>
<reference evidence="13 14" key="1">
    <citation type="submission" date="2017-01" db="EMBL/GenBank/DDBJ databases">
        <title>A new Hymenobacter.</title>
        <authorList>
            <person name="Liang Y."/>
            <person name="Feng F."/>
        </authorList>
    </citation>
    <scope>NUCLEOTIDE SEQUENCE [LARGE SCALE GENOMIC DNA]</scope>
    <source>
        <strain evidence="13">MIMBbqt21</strain>
    </source>
</reference>
<evidence type="ECO:0000256" key="5">
    <source>
        <dbReference type="ARBA" id="ARBA00022679"/>
    </source>
</evidence>
<keyword evidence="6" id="KW-0812">Transmembrane</keyword>
<evidence type="ECO:0000256" key="9">
    <source>
        <dbReference type="ARBA" id="ARBA00023012"/>
    </source>
</evidence>
<dbReference type="PROSITE" id="PS50885">
    <property type="entry name" value="HAMP"/>
    <property type="match status" value="1"/>
</dbReference>
<dbReference type="PANTHER" id="PTHR45436:SF5">
    <property type="entry name" value="SENSOR HISTIDINE KINASE TRCS"/>
    <property type="match status" value="1"/>
</dbReference>
<keyword evidence="7" id="KW-0418">Kinase</keyword>
<feature type="domain" description="HAMP" evidence="12">
    <location>
        <begin position="176"/>
        <end position="229"/>
    </location>
</feature>
<dbReference type="InterPro" id="IPR036890">
    <property type="entry name" value="HATPase_C_sf"/>
</dbReference>
<dbReference type="Pfam" id="PF02518">
    <property type="entry name" value="HATPase_c"/>
    <property type="match status" value="1"/>
</dbReference>
<dbReference type="InterPro" id="IPR003661">
    <property type="entry name" value="HisK_dim/P_dom"/>
</dbReference>
<keyword evidence="14" id="KW-1185">Reference proteome</keyword>
<dbReference type="PANTHER" id="PTHR45436">
    <property type="entry name" value="SENSOR HISTIDINE KINASE YKOH"/>
    <property type="match status" value="1"/>
</dbReference>
<dbReference type="EC" id="2.7.13.3" evidence="3"/>
<dbReference type="SUPFAM" id="SSF47384">
    <property type="entry name" value="Homodimeric domain of signal transducing histidine kinase"/>
    <property type="match status" value="1"/>
</dbReference>
<dbReference type="CDD" id="cd00082">
    <property type="entry name" value="HisKA"/>
    <property type="match status" value="1"/>
</dbReference>
<comment type="catalytic activity">
    <reaction evidence="1">
        <text>ATP + protein L-histidine = ADP + protein N-phospho-L-histidine.</text>
        <dbReference type="EC" id="2.7.13.3"/>
    </reaction>
</comment>
<keyword evidence="4" id="KW-0597">Phosphoprotein</keyword>
<dbReference type="CDD" id="cd06225">
    <property type="entry name" value="HAMP"/>
    <property type="match status" value="1"/>
</dbReference>
<dbReference type="Gene3D" id="1.10.287.130">
    <property type="match status" value="1"/>
</dbReference>
<evidence type="ECO:0000256" key="4">
    <source>
        <dbReference type="ARBA" id="ARBA00022553"/>
    </source>
</evidence>
<evidence type="ECO:0000256" key="6">
    <source>
        <dbReference type="ARBA" id="ARBA00022692"/>
    </source>
</evidence>
<dbReference type="AlphaFoldDB" id="A0A243WFP0"/>
<name>A0A243WFP0_9BACT</name>
<dbReference type="RefSeq" id="WP_086593381.1">
    <property type="nucleotide sequence ID" value="NZ_MTSE01000003.1"/>
</dbReference>
<dbReference type="InterPro" id="IPR003594">
    <property type="entry name" value="HATPase_dom"/>
</dbReference>
<comment type="subcellular location">
    <subcellularLocation>
        <location evidence="2">Membrane</location>
    </subcellularLocation>
</comment>
<dbReference type="InterPro" id="IPR003660">
    <property type="entry name" value="HAMP_dom"/>
</dbReference>
<dbReference type="SMART" id="SM00387">
    <property type="entry name" value="HATPase_c"/>
    <property type="match status" value="1"/>
</dbReference>
<dbReference type="Pfam" id="PF00672">
    <property type="entry name" value="HAMP"/>
    <property type="match status" value="1"/>
</dbReference>
<dbReference type="EMBL" id="MTSE01000003">
    <property type="protein sequence ID" value="OUJ74582.1"/>
    <property type="molecule type" value="Genomic_DNA"/>
</dbReference>
<evidence type="ECO:0000313" key="14">
    <source>
        <dbReference type="Proteomes" id="UP000194873"/>
    </source>
</evidence>
<dbReference type="InterPro" id="IPR050428">
    <property type="entry name" value="TCS_sensor_his_kinase"/>
</dbReference>
<dbReference type="PROSITE" id="PS50109">
    <property type="entry name" value="HIS_KIN"/>
    <property type="match status" value="1"/>
</dbReference>
<dbReference type="Proteomes" id="UP000194873">
    <property type="component" value="Unassembled WGS sequence"/>
</dbReference>
<dbReference type="PRINTS" id="PR00344">
    <property type="entry name" value="BCTRLSENSOR"/>
</dbReference>
<comment type="caution">
    <text evidence="13">The sequence shown here is derived from an EMBL/GenBank/DDBJ whole genome shotgun (WGS) entry which is preliminary data.</text>
</comment>
<dbReference type="GO" id="GO:0000155">
    <property type="term" value="F:phosphorelay sensor kinase activity"/>
    <property type="evidence" value="ECO:0007669"/>
    <property type="project" value="InterPro"/>
</dbReference>
<dbReference type="FunFam" id="1.10.287.130:FF:000001">
    <property type="entry name" value="Two-component sensor histidine kinase"/>
    <property type="match status" value="1"/>
</dbReference>
<dbReference type="InterPro" id="IPR004358">
    <property type="entry name" value="Sig_transdc_His_kin-like_C"/>
</dbReference>
<evidence type="ECO:0000259" key="11">
    <source>
        <dbReference type="PROSITE" id="PS50109"/>
    </source>
</evidence>
<gene>
    <name evidence="13" type="ORF">BXP70_07330</name>
</gene>
<feature type="domain" description="Histidine kinase" evidence="11">
    <location>
        <begin position="237"/>
        <end position="455"/>
    </location>
</feature>
<dbReference type="SUPFAM" id="SSF55874">
    <property type="entry name" value="ATPase domain of HSP90 chaperone/DNA topoisomerase II/histidine kinase"/>
    <property type="match status" value="1"/>
</dbReference>
<dbReference type="SMART" id="SM00304">
    <property type="entry name" value="HAMP"/>
    <property type="match status" value="1"/>
</dbReference>
<evidence type="ECO:0000256" key="2">
    <source>
        <dbReference type="ARBA" id="ARBA00004370"/>
    </source>
</evidence>
<keyword evidence="9" id="KW-0902">Two-component regulatory system</keyword>
<protein>
    <recommendedName>
        <fullName evidence="3">histidine kinase</fullName>
        <ecNumber evidence="3">2.7.13.3</ecNumber>
    </recommendedName>
</protein>
<dbReference type="Pfam" id="PF00512">
    <property type="entry name" value="HisKA"/>
    <property type="match status" value="1"/>
</dbReference>
<accession>A0A243WFP0</accession>
<evidence type="ECO:0000256" key="3">
    <source>
        <dbReference type="ARBA" id="ARBA00012438"/>
    </source>
</evidence>
<dbReference type="SUPFAM" id="SSF158472">
    <property type="entry name" value="HAMP domain-like"/>
    <property type="match status" value="1"/>
</dbReference>
<keyword evidence="5" id="KW-0808">Transferase</keyword>
<evidence type="ECO:0000256" key="10">
    <source>
        <dbReference type="ARBA" id="ARBA00023136"/>
    </source>
</evidence>
<evidence type="ECO:0000256" key="7">
    <source>
        <dbReference type="ARBA" id="ARBA00022777"/>
    </source>
</evidence>
<evidence type="ECO:0000256" key="1">
    <source>
        <dbReference type="ARBA" id="ARBA00000085"/>
    </source>
</evidence>
<dbReference type="GO" id="GO:0005886">
    <property type="term" value="C:plasma membrane"/>
    <property type="evidence" value="ECO:0007669"/>
    <property type="project" value="TreeGrafter"/>
</dbReference>
<dbReference type="InterPro" id="IPR005467">
    <property type="entry name" value="His_kinase_dom"/>
</dbReference>
<proteinExistence type="predicted"/>
<keyword evidence="8" id="KW-1133">Transmembrane helix</keyword>
<sequence>MSIRNKLALQFTLLVALLLLGSFGVIYYLAEQSTERVFAQRLLERAQLAAALFLEADERSRTATEKARQRFIHELPGEYLGIYDGQGKPRFTKEPLQRFPPNLLPRLLRQPQIVLRQGDRQTVGILYHDNQGDFRILVSAVYVGGWERLAYLRLVMGGVLVTGLALSFGLGRLFAKSALEPVRHVVQHAQRIGASGLHLRVPVGTGHDELTELAETFNLMIQRLEAAFQQQQSFIANASHELRTPLTAMIGEMDIILNRPRSAEMYQEALQSSLAEAQKLKDITNRLLQLAQLNADEATLPMGGTLRLDEVLYEACEEMTLVQPGCSLSIQVGELPDDAEQLTLPGDRNLLRLALTNLLNNACKFSDNKPVVCTLNYDGKRLVLCIIDQGIGIAPEDLPHIRQTFFRASNALDFSGFGVGLPLAIKIISLHGGELEIDSEVRKGTTMRVVLPLAG</sequence>
<evidence type="ECO:0000256" key="8">
    <source>
        <dbReference type="ARBA" id="ARBA00022989"/>
    </source>
</evidence>
<dbReference type="InterPro" id="IPR036097">
    <property type="entry name" value="HisK_dim/P_sf"/>
</dbReference>
<organism evidence="13 14">
    <name type="scientific">Hymenobacter crusticola</name>
    <dbReference type="NCBI Taxonomy" id="1770526"/>
    <lineage>
        <taxon>Bacteria</taxon>
        <taxon>Pseudomonadati</taxon>
        <taxon>Bacteroidota</taxon>
        <taxon>Cytophagia</taxon>
        <taxon>Cytophagales</taxon>
        <taxon>Hymenobacteraceae</taxon>
        <taxon>Hymenobacter</taxon>
    </lineage>
</organism>
<dbReference type="Gene3D" id="6.10.340.10">
    <property type="match status" value="1"/>
</dbReference>